<dbReference type="Pfam" id="PF05488">
    <property type="entry name" value="PAAR_motif"/>
    <property type="match status" value="1"/>
</dbReference>
<dbReference type="CDD" id="cd14737">
    <property type="entry name" value="PAAR_1"/>
    <property type="match status" value="1"/>
</dbReference>
<dbReference type="Gene3D" id="2.60.200.60">
    <property type="match status" value="1"/>
</dbReference>
<keyword evidence="2" id="KW-1185">Reference proteome</keyword>
<comment type="caution">
    <text evidence="1">The sequence shown here is derived from an EMBL/GenBank/DDBJ whole genome shotgun (WGS) entry which is preliminary data.</text>
</comment>
<protein>
    <recommendedName>
        <fullName evidence="3">Type VI secretion system PAAR protein</fullName>
    </recommendedName>
</protein>
<proteinExistence type="predicted"/>
<name>A0A2T3MYM6_9GAMM</name>
<dbReference type="AlphaFoldDB" id="A0A2T3MYM6"/>
<dbReference type="NCBIfam" id="NF033420">
    <property type="entry name" value="T6SS_PAAR_dom"/>
    <property type="match status" value="1"/>
</dbReference>
<evidence type="ECO:0000313" key="1">
    <source>
        <dbReference type="EMBL" id="PSW05092.1"/>
    </source>
</evidence>
<sequence>MPKAALLGDIGTQHDGFHPSPIISASSDVFIDGRPVARQGDALMPHIKPKNPPHPRSIASGVGSVLVNGKPIAVGGSKISCGGKVQAGSSVKAG</sequence>
<dbReference type="InterPro" id="IPR008727">
    <property type="entry name" value="PAAR_motif"/>
</dbReference>
<dbReference type="OrthoDB" id="9807902at2"/>
<organism evidence="1 2">
    <name type="scientific">Photobacterium lipolyticum</name>
    <dbReference type="NCBI Taxonomy" id="266810"/>
    <lineage>
        <taxon>Bacteria</taxon>
        <taxon>Pseudomonadati</taxon>
        <taxon>Pseudomonadota</taxon>
        <taxon>Gammaproteobacteria</taxon>
        <taxon>Vibrionales</taxon>
        <taxon>Vibrionaceae</taxon>
        <taxon>Photobacterium</taxon>
    </lineage>
</organism>
<dbReference type="Proteomes" id="UP000240904">
    <property type="component" value="Unassembled WGS sequence"/>
</dbReference>
<evidence type="ECO:0008006" key="3">
    <source>
        <dbReference type="Google" id="ProtNLM"/>
    </source>
</evidence>
<dbReference type="EMBL" id="PYMC01000006">
    <property type="protein sequence ID" value="PSW05092.1"/>
    <property type="molecule type" value="Genomic_DNA"/>
</dbReference>
<dbReference type="RefSeq" id="WP_107283194.1">
    <property type="nucleotide sequence ID" value="NZ_PYMC01000006.1"/>
</dbReference>
<gene>
    <name evidence="1" type="ORF">C9I89_09875</name>
</gene>
<accession>A0A2T3MYM6</accession>
<reference evidence="1 2" key="1">
    <citation type="submission" date="2018-03" db="EMBL/GenBank/DDBJ databases">
        <title>Whole genome sequencing of Histamine producing bacteria.</title>
        <authorList>
            <person name="Butler K."/>
        </authorList>
    </citation>
    <scope>NUCLEOTIDE SEQUENCE [LARGE SCALE GENOMIC DNA]</scope>
    <source>
        <strain evidence="1 2">DSM 16190</strain>
    </source>
</reference>
<evidence type="ECO:0000313" key="2">
    <source>
        <dbReference type="Proteomes" id="UP000240904"/>
    </source>
</evidence>